<accession>A0A3P1V5A9</accession>
<proteinExistence type="predicted"/>
<dbReference type="RefSeq" id="WP_124778047.1">
    <property type="nucleotide sequence ID" value="NZ_RQZA01000022.1"/>
</dbReference>
<keyword evidence="3" id="KW-1185">Reference proteome</keyword>
<protein>
    <recommendedName>
        <fullName evidence="4">Tetratricopeptide repeat protein</fullName>
    </recommendedName>
</protein>
<reference evidence="2 3" key="1">
    <citation type="submission" date="2018-11" db="EMBL/GenBank/DDBJ databases">
        <title>Genomes From Bacteria Associated with the Canine Oral Cavity: a Test Case for Automated Genome-Based Taxonomic Assignment.</title>
        <authorList>
            <person name="Coil D.A."/>
            <person name="Jospin G."/>
            <person name="Darling A.E."/>
            <person name="Wallis C."/>
            <person name="Davis I.J."/>
            <person name="Harris S."/>
            <person name="Eisen J.A."/>
            <person name="Holcombe L.J."/>
            <person name="O'Flynn C."/>
        </authorList>
    </citation>
    <scope>NUCLEOTIDE SEQUENCE [LARGE SCALE GENOMIC DNA]</scope>
    <source>
        <strain evidence="2 3">OH4621_COT-116</strain>
    </source>
</reference>
<sequence>MLNLKEKFSNFSVHTLYFFRNISGLIIVMISIVSIVCLNALELSSDLYNLITLLTVLLLIMYYLLSKKIDSILIELLVKNIDLEKYEAYWQQHIKSKFGLKALAYHALARVAFYRGYFEESLHYFECSKNEKRQTRNSKNLLESDRKQYIIQSNIFLAKNNEHDLRSFQNVIRGVENEPYLRAILDVIYYKESNSFFEQNTDIDKTKISRLMFQFYKAQNAMLLGQHEEAQRLFSELSKENPQLFIVQEAKMILSELKNDLSFL</sequence>
<keyword evidence="1" id="KW-1133">Transmembrane helix</keyword>
<keyword evidence="1" id="KW-0812">Transmembrane</keyword>
<dbReference type="AlphaFoldDB" id="A0A3P1V5A9"/>
<feature type="transmembrane region" description="Helical" evidence="1">
    <location>
        <begin position="21"/>
        <end position="41"/>
    </location>
</feature>
<comment type="caution">
    <text evidence="2">The sequence shown here is derived from an EMBL/GenBank/DDBJ whole genome shotgun (WGS) entry which is preliminary data.</text>
</comment>
<organism evidence="2 3">
    <name type="scientific">Streptococcus minor</name>
    <dbReference type="NCBI Taxonomy" id="229549"/>
    <lineage>
        <taxon>Bacteria</taxon>
        <taxon>Bacillati</taxon>
        <taxon>Bacillota</taxon>
        <taxon>Bacilli</taxon>
        <taxon>Lactobacillales</taxon>
        <taxon>Streptococcaceae</taxon>
        <taxon>Streptococcus</taxon>
    </lineage>
</organism>
<name>A0A3P1V5A9_9STRE</name>
<dbReference type="EMBL" id="RQZA01000022">
    <property type="protein sequence ID" value="RRD29382.1"/>
    <property type="molecule type" value="Genomic_DNA"/>
</dbReference>
<feature type="transmembrane region" description="Helical" evidence="1">
    <location>
        <begin position="47"/>
        <end position="65"/>
    </location>
</feature>
<evidence type="ECO:0000313" key="2">
    <source>
        <dbReference type="EMBL" id="RRD29382.1"/>
    </source>
</evidence>
<evidence type="ECO:0000313" key="3">
    <source>
        <dbReference type="Proteomes" id="UP000281771"/>
    </source>
</evidence>
<gene>
    <name evidence="2" type="ORF">EII38_09765</name>
</gene>
<evidence type="ECO:0000256" key="1">
    <source>
        <dbReference type="SAM" id="Phobius"/>
    </source>
</evidence>
<evidence type="ECO:0008006" key="4">
    <source>
        <dbReference type="Google" id="ProtNLM"/>
    </source>
</evidence>
<keyword evidence="1" id="KW-0472">Membrane</keyword>
<dbReference type="Proteomes" id="UP000281771">
    <property type="component" value="Unassembled WGS sequence"/>
</dbReference>